<organism evidence="1 2">
    <name type="scientific">Durusdinium trenchii</name>
    <dbReference type="NCBI Taxonomy" id="1381693"/>
    <lineage>
        <taxon>Eukaryota</taxon>
        <taxon>Sar</taxon>
        <taxon>Alveolata</taxon>
        <taxon>Dinophyceae</taxon>
        <taxon>Suessiales</taxon>
        <taxon>Symbiodiniaceae</taxon>
        <taxon>Durusdinium</taxon>
    </lineage>
</organism>
<keyword evidence="2" id="KW-1185">Reference proteome</keyword>
<evidence type="ECO:0000313" key="1">
    <source>
        <dbReference type="EMBL" id="CAK9040788.1"/>
    </source>
</evidence>
<dbReference type="Gene3D" id="1.25.40.10">
    <property type="entry name" value="Tetratricopeptide repeat domain"/>
    <property type="match status" value="1"/>
</dbReference>
<dbReference type="Proteomes" id="UP001642484">
    <property type="component" value="Unassembled WGS sequence"/>
</dbReference>
<name>A0ABP0LQ23_9DINO</name>
<reference evidence="1 2" key="1">
    <citation type="submission" date="2024-02" db="EMBL/GenBank/DDBJ databases">
        <authorList>
            <person name="Chen Y."/>
            <person name="Shah S."/>
            <person name="Dougan E. K."/>
            <person name="Thang M."/>
            <person name="Chan C."/>
        </authorList>
    </citation>
    <scope>NUCLEOTIDE SEQUENCE [LARGE SCALE GENOMIC DNA]</scope>
</reference>
<proteinExistence type="predicted"/>
<accession>A0ABP0LQ23</accession>
<sequence>MLRRARALRQALAQLERRRNPRAEAEAKAITRHLVQLGEVSWVQALDFLAQLEGKNVVHWNTVISACGKARQWAAALAVLASSPVLDPIAVASALGARPPWRSAVQLLGTAMRRRLQSDVPPVRTSSHRASSAAVAARKRGRSPWLFYKGSTRKTPRWRSARPFQELNALPSGPSQYPCWRISRRR</sequence>
<gene>
    <name evidence="1" type="ORF">CCMP2556_LOCUS21929</name>
</gene>
<protein>
    <submittedName>
        <fullName evidence="1">Uncharacterized protein</fullName>
    </submittedName>
</protein>
<dbReference type="EMBL" id="CAXAMN010013425">
    <property type="protein sequence ID" value="CAK9040788.1"/>
    <property type="molecule type" value="Genomic_DNA"/>
</dbReference>
<dbReference type="InterPro" id="IPR011990">
    <property type="entry name" value="TPR-like_helical_dom_sf"/>
</dbReference>
<comment type="caution">
    <text evidence="1">The sequence shown here is derived from an EMBL/GenBank/DDBJ whole genome shotgun (WGS) entry which is preliminary data.</text>
</comment>
<evidence type="ECO:0000313" key="2">
    <source>
        <dbReference type="Proteomes" id="UP001642484"/>
    </source>
</evidence>